<dbReference type="RefSeq" id="WP_079686353.1">
    <property type="nucleotide sequence ID" value="NZ_FUZU01000001.1"/>
</dbReference>
<name>A0A1T5K5P5_9BACT</name>
<protein>
    <submittedName>
        <fullName evidence="1">Uncharacterized protein</fullName>
    </submittedName>
</protein>
<accession>A0A1T5K5P5</accession>
<dbReference type="EMBL" id="FUZU01000001">
    <property type="protein sequence ID" value="SKC58865.1"/>
    <property type="molecule type" value="Genomic_DNA"/>
</dbReference>
<proteinExistence type="predicted"/>
<dbReference type="OrthoDB" id="1091532at2"/>
<sequence>MNTRSVTGYIASCKNIYRLLTILFVAMLLNLDTRAQQVDLGNLKNTFSQKPVRIGGGISANTIFYDGNDGQGRQPFTYFLSGSINFNIYNQINLPFSFNITNLGSSYGYPTLPNRFSVHPVYKWITGHIGDVAMSFSPYTLNGHMFTGVGVDLTPKGPFKYSAMYGRLQRSVEYDTANRIVPAAYQRMGYGAKVRYDQEDHYLGMTMFAAKDDPNSLRWQPDSLNIFPQQNVAFSWEGGIKLMDNLNLSGEYGVSVLTRDVRASREGSSIIHKTLANRTSSEAYKAFKVEANYQLFKNTIGVGYERIDPEYRTLGAYYFNNDYENITLRYARPFLKDKANIALSWGVQRDNLDNDKEQSSKRFVSSANLNYTPNEKINVSVSYSSFQTYMNIRSQFDYINGQSPYDNLDTLDFTQLSQNLAINTIYNFGKNENRRQNLNVNASYQEAADKQGDVIRPGALSQFYNLSTVYGLLLVPQAINFNVAFNTTYNHVGGDEFLTLGPTLGVRAKVFKKAVTTGLSSSYNVSYNEGEVQNKVLNLRWNAGYTLLKRHNLSANTIWQQRDIEERGTTRSLTATLAYAYSF</sequence>
<organism evidence="1 2">
    <name type="scientific">Ohtaekwangia koreensis</name>
    <dbReference type="NCBI Taxonomy" id="688867"/>
    <lineage>
        <taxon>Bacteria</taxon>
        <taxon>Pseudomonadati</taxon>
        <taxon>Bacteroidota</taxon>
        <taxon>Cytophagia</taxon>
        <taxon>Cytophagales</taxon>
        <taxon>Fulvivirgaceae</taxon>
        <taxon>Ohtaekwangia</taxon>
    </lineage>
</organism>
<dbReference type="SUPFAM" id="SSF56935">
    <property type="entry name" value="Porins"/>
    <property type="match status" value="1"/>
</dbReference>
<evidence type="ECO:0000313" key="1">
    <source>
        <dbReference type="EMBL" id="SKC58865.1"/>
    </source>
</evidence>
<reference evidence="1 2" key="1">
    <citation type="submission" date="2017-02" db="EMBL/GenBank/DDBJ databases">
        <authorList>
            <person name="Peterson S.W."/>
        </authorList>
    </citation>
    <scope>NUCLEOTIDE SEQUENCE [LARGE SCALE GENOMIC DNA]</scope>
    <source>
        <strain evidence="1 2">DSM 25262</strain>
    </source>
</reference>
<keyword evidence="2" id="KW-1185">Reference proteome</keyword>
<dbReference type="AlphaFoldDB" id="A0A1T5K5P5"/>
<evidence type="ECO:0000313" key="2">
    <source>
        <dbReference type="Proteomes" id="UP000190961"/>
    </source>
</evidence>
<dbReference type="STRING" id="688867.SAMN05660236_1839"/>
<dbReference type="Proteomes" id="UP000190961">
    <property type="component" value="Unassembled WGS sequence"/>
</dbReference>
<gene>
    <name evidence="1" type="ORF">SAMN05660236_1839</name>
</gene>